<evidence type="ECO:0000313" key="2">
    <source>
        <dbReference type="EMBL" id="XDL14869.1"/>
    </source>
</evidence>
<keyword evidence="4" id="KW-1185">Reference proteome</keyword>
<evidence type="ECO:0000313" key="3">
    <source>
        <dbReference type="EMBL" id="XDL24823.1"/>
    </source>
</evidence>
<dbReference type="GeneID" id="302580189"/>
<evidence type="ECO:0000313" key="1">
    <source>
        <dbReference type="EMBL" id="MBP2858444.1"/>
    </source>
</evidence>
<dbReference type="EMBL" id="CP162411">
    <property type="protein sequence ID" value="XDL14869.1"/>
    <property type="molecule type" value="Genomic_DNA"/>
</dbReference>
<reference evidence="1 4" key="1">
    <citation type="submission" date="2021-04" db="EMBL/GenBank/DDBJ databases">
        <title>Genomic and host-range diversity within the Dickeya zeae complex, identification of D. zeae and D. oryzae members, proposal of two novel subspecies D. zeae subsp. zeae subsp. nov. and D. zeae subsp. dombae subsp. nov.</title>
        <authorList>
            <person name="Van Gijsegem F."/>
            <person name="Hugouvieux-Cotte-Pattat N."/>
        </authorList>
    </citation>
    <scope>NUCLEOTIDE SEQUENCE [LARGE SCALE GENOMIC DNA]</scope>
    <source>
        <strain evidence="1 4">FVG03</strain>
    </source>
</reference>
<accession>A0AB39IBC0</accession>
<gene>
    <name evidence="1" type="ORF">J8657_12615</name>
    <name evidence="2" type="ORF">LF923_0000825</name>
    <name evidence="3" type="ORF">LF929_000905</name>
</gene>
<evidence type="ECO:0008006" key="5">
    <source>
        <dbReference type="Google" id="ProtNLM"/>
    </source>
</evidence>
<dbReference type="EMBL" id="JAGJWX010000016">
    <property type="protein sequence ID" value="MBP2858444.1"/>
    <property type="molecule type" value="Genomic_DNA"/>
</dbReference>
<organism evidence="2">
    <name type="scientific">Dickeya oryzae</name>
    <dbReference type="NCBI Taxonomy" id="1240404"/>
    <lineage>
        <taxon>Bacteria</taxon>
        <taxon>Pseudomonadati</taxon>
        <taxon>Pseudomonadota</taxon>
        <taxon>Gammaproteobacteria</taxon>
        <taxon>Enterobacterales</taxon>
        <taxon>Pectobacteriaceae</taxon>
        <taxon>Dickeya</taxon>
    </lineage>
</organism>
<sequence>MPNVFAQYTEKQPFGSESCGAFSLAALINARNAGPLNSPTGSNIYSEVIHKQSSLPVGYPPLFKGSDPRSLPSTLVALGIARGFACAQVTHTSAVPAALAPLIPAEITLIGTTASVQEKETYKLQDLLGSNGYYLALVDEGNHWIAIVRDASGLYAYDPANGSSGTATVTDNDITGAVSHTFSGVLIHFAA</sequence>
<dbReference type="AlphaFoldDB" id="A0AB39IBC0"/>
<dbReference type="EMBL" id="CP162670">
    <property type="protein sequence ID" value="XDL24823.1"/>
    <property type="molecule type" value="Genomic_DNA"/>
</dbReference>
<proteinExistence type="predicted"/>
<name>A0AB39IBC0_9GAMM</name>
<dbReference type="Proteomes" id="UP000810130">
    <property type="component" value="Unassembled WGS sequence"/>
</dbReference>
<protein>
    <recommendedName>
        <fullName evidence="5">Peptidase C39-like domain-containing protein</fullName>
    </recommendedName>
</protein>
<dbReference type="RefSeq" id="WP_038903002.1">
    <property type="nucleotide sequence ID" value="NZ_CP162411.1"/>
</dbReference>
<evidence type="ECO:0000313" key="4">
    <source>
        <dbReference type="Proteomes" id="UP000810130"/>
    </source>
</evidence>
<reference evidence="2" key="2">
    <citation type="submission" date="2024-07" db="EMBL/GenBank/DDBJ databases">
        <authorList>
            <person name="Pedron J."/>
        </authorList>
    </citation>
    <scope>NUCLEOTIDE SEQUENCE</scope>
    <source>
        <strain evidence="3">A003-S1-M15</strain>
        <strain evidence="2">A642-S2-A17</strain>
    </source>
</reference>